<comment type="similarity">
    <text evidence="1">Belongs to the ArsC family.</text>
</comment>
<proteinExistence type="inferred from homology"/>
<protein>
    <submittedName>
        <fullName evidence="2">Spx/MgsR family RNA polymerase-binding regulatory protein</fullName>
    </submittedName>
</protein>
<dbReference type="PANTHER" id="PTHR30041:SF7">
    <property type="entry name" value="GLOBAL TRANSCRIPTIONAL REGULATOR SPX"/>
    <property type="match status" value="1"/>
</dbReference>
<dbReference type="Proteomes" id="UP000278804">
    <property type="component" value="Chromosome"/>
</dbReference>
<keyword evidence="3" id="KW-1185">Reference proteome</keyword>
<dbReference type="CDD" id="cd03032">
    <property type="entry name" value="ArsC_Spx"/>
    <property type="match status" value="1"/>
</dbReference>
<dbReference type="PROSITE" id="PS51353">
    <property type="entry name" value="ARSC"/>
    <property type="match status" value="1"/>
</dbReference>
<name>A0A3S8RNE3_9FIRM</name>
<evidence type="ECO:0000313" key="2">
    <source>
        <dbReference type="EMBL" id="AZK44451.1"/>
    </source>
</evidence>
<dbReference type="InterPro" id="IPR036249">
    <property type="entry name" value="Thioredoxin-like_sf"/>
</dbReference>
<dbReference type="Pfam" id="PF03960">
    <property type="entry name" value="ArsC"/>
    <property type="match status" value="1"/>
</dbReference>
<dbReference type="GeneID" id="41396222"/>
<evidence type="ECO:0000256" key="1">
    <source>
        <dbReference type="PROSITE-ProRule" id="PRU01282"/>
    </source>
</evidence>
<dbReference type="PANTHER" id="PTHR30041">
    <property type="entry name" value="ARSENATE REDUCTASE"/>
    <property type="match status" value="1"/>
</dbReference>
<dbReference type="AlphaFoldDB" id="A0A3S8RNE3"/>
<dbReference type="KEGG" id="eri:EEI45_06635"/>
<dbReference type="RefSeq" id="WP_003773302.1">
    <property type="nucleotide sequence ID" value="NZ_CP034234.1"/>
</dbReference>
<dbReference type="Gene3D" id="3.40.30.10">
    <property type="entry name" value="Glutaredoxin"/>
    <property type="match status" value="1"/>
</dbReference>
<gene>
    <name evidence="2" type="ORF">EEI45_06635</name>
</gene>
<evidence type="ECO:0000313" key="3">
    <source>
        <dbReference type="Proteomes" id="UP000278804"/>
    </source>
</evidence>
<dbReference type="NCBIfam" id="TIGR01617">
    <property type="entry name" value="arsC_related"/>
    <property type="match status" value="1"/>
</dbReference>
<sequence>MIVLYSSPGCASCRKVRQWLKDRNLKFIEKNIFTSVLSEKEIKHLLMRSENGTEDIISKRSKVMQESQLDLEELSMSELITFIQRHPSVLKRPIIMNDKSFLVGYDEEEIDAFLPPELRSANRHSCDPTCPKYGSCSMAMKDDEK</sequence>
<dbReference type="InterPro" id="IPR006660">
    <property type="entry name" value="Arsenate_reductase-like"/>
</dbReference>
<dbReference type="EMBL" id="CP034234">
    <property type="protein sequence ID" value="AZK44451.1"/>
    <property type="molecule type" value="Genomic_DNA"/>
</dbReference>
<dbReference type="SUPFAM" id="SSF52833">
    <property type="entry name" value="Thioredoxin-like"/>
    <property type="match status" value="1"/>
</dbReference>
<dbReference type="InterPro" id="IPR006504">
    <property type="entry name" value="Tscrpt_reg_Spx/MgsR"/>
</dbReference>
<dbReference type="NCBIfam" id="NF002459">
    <property type="entry name" value="PRK01655.1"/>
    <property type="match status" value="1"/>
</dbReference>
<accession>A0A3S8RNE3</accession>
<organism evidence="2 3">
    <name type="scientific">Erysipelothrix piscisicarius</name>
    <dbReference type="NCBI Taxonomy" id="2485784"/>
    <lineage>
        <taxon>Bacteria</taxon>
        <taxon>Bacillati</taxon>
        <taxon>Bacillota</taxon>
        <taxon>Erysipelotrichia</taxon>
        <taxon>Erysipelotrichales</taxon>
        <taxon>Erysipelotrichaceae</taxon>
        <taxon>Erysipelothrix</taxon>
    </lineage>
</organism>
<reference evidence="2 3" key="1">
    <citation type="journal article" date="2020" name="Int. J. Syst. Evol. Microbiol.">
        <title>Description of Erysipelothrix piscisicarius sp. nov., an emergent fish pathogen, and assessment of virulence using a tiger barb (Puntigrus tetrazona) infection model.</title>
        <authorList>
            <person name="Pomaranski E.K."/>
            <person name="Griffin M.J."/>
            <person name="Camus A.C."/>
            <person name="Armwood A.R."/>
            <person name="Shelley J."/>
            <person name="Waldbieser G.C."/>
            <person name="LaFrentz B.R."/>
            <person name="Garcia J.C."/>
            <person name="Yanong R."/>
            <person name="Soto E."/>
        </authorList>
    </citation>
    <scope>NUCLEOTIDE SEQUENCE [LARGE SCALE GENOMIC DNA]</scope>
    <source>
        <strain evidence="2 3">15TAL0474</strain>
    </source>
</reference>